<keyword evidence="2" id="KW-1185">Reference proteome</keyword>
<protein>
    <submittedName>
        <fullName evidence="1">Uncharacterized protein</fullName>
    </submittedName>
</protein>
<name>A0AAN9LMI9_CANGL</name>
<dbReference type="EMBL" id="JAYMYQ010000004">
    <property type="protein sequence ID" value="KAK7338820.1"/>
    <property type="molecule type" value="Genomic_DNA"/>
</dbReference>
<reference evidence="1 2" key="1">
    <citation type="submission" date="2024-01" db="EMBL/GenBank/DDBJ databases">
        <title>The genomes of 5 underutilized Papilionoideae crops provide insights into root nodulation and disease resistanc.</title>
        <authorList>
            <person name="Jiang F."/>
        </authorList>
    </citation>
    <scope>NUCLEOTIDE SEQUENCE [LARGE SCALE GENOMIC DNA]</scope>
    <source>
        <strain evidence="1">LVBAO_FW01</strain>
        <tissue evidence="1">Leaves</tissue>
    </source>
</reference>
<organism evidence="1 2">
    <name type="scientific">Canavalia gladiata</name>
    <name type="common">Sword bean</name>
    <name type="synonym">Dolichos gladiatus</name>
    <dbReference type="NCBI Taxonomy" id="3824"/>
    <lineage>
        <taxon>Eukaryota</taxon>
        <taxon>Viridiplantae</taxon>
        <taxon>Streptophyta</taxon>
        <taxon>Embryophyta</taxon>
        <taxon>Tracheophyta</taxon>
        <taxon>Spermatophyta</taxon>
        <taxon>Magnoliopsida</taxon>
        <taxon>eudicotyledons</taxon>
        <taxon>Gunneridae</taxon>
        <taxon>Pentapetalae</taxon>
        <taxon>rosids</taxon>
        <taxon>fabids</taxon>
        <taxon>Fabales</taxon>
        <taxon>Fabaceae</taxon>
        <taxon>Papilionoideae</taxon>
        <taxon>50 kb inversion clade</taxon>
        <taxon>NPAAA clade</taxon>
        <taxon>indigoferoid/millettioid clade</taxon>
        <taxon>Phaseoleae</taxon>
        <taxon>Canavalia</taxon>
    </lineage>
</organism>
<gene>
    <name evidence="1" type="ORF">VNO77_19452</name>
</gene>
<evidence type="ECO:0000313" key="1">
    <source>
        <dbReference type="EMBL" id="KAK7338820.1"/>
    </source>
</evidence>
<accession>A0AAN9LMI9</accession>
<evidence type="ECO:0000313" key="2">
    <source>
        <dbReference type="Proteomes" id="UP001367508"/>
    </source>
</evidence>
<comment type="caution">
    <text evidence="1">The sequence shown here is derived from an EMBL/GenBank/DDBJ whole genome shotgun (WGS) entry which is preliminary data.</text>
</comment>
<dbReference type="Proteomes" id="UP001367508">
    <property type="component" value="Unassembled WGS sequence"/>
</dbReference>
<dbReference type="AlphaFoldDB" id="A0AAN9LMI9"/>
<sequence length="277" mass="31489">MPSRFEASLGSSSTTASRMHDLGVFKGDERGCYLGLGIILSLFVGAKVAELWRLGFPPFQLALVPRFWLHIDLLFNECSQGKVTSREVSDGLPPFFFHWFGCSLYKNEPDRAGAMKTNERGSRRHDLGSLWVQCLPVQLKGRTTDACDSLSLFSNRVSRPSHVRDAVIGMVAWNLSLGNDRVSELRSHRTCYLTPYSRQVLNASWSTNLLVIVRSSFEELGRNPWKVTFLGVSEAFLEEDSTKESEPRFTPCTEFWKFLRETELWLLEISSGFFLFP</sequence>
<proteinExistence type="predicted"/>